<comment type="caution">
    <text evidence="2">The sequence shown here is derived from an EMBL/GenBank/DDBJ whole genome shotgun (WGS) entry which is preliminary data.</text>
</comment>
<name>A0A2N9VS14_9HYPH</name>
<evidence type="ECO:0000313" key="2">
    <source>
        <dbReference type="EMBL" id="PIO42282.1"/>
    </source>
</evidence>
<evidence type="ECO:0000313" key="3">
    <source>
        <dbReference type="Proteomes" id="UP000232163"/>
    </source>
</evidence>
<dbReference type="RefSeq" id="WP_100000084.1">
    <property type="nucleotide sequence ID" value="NZ_CP017940.1"/>
</dbReference>
<dbReference type="OrthoDB" id="8244198at2"/>
<dbReference type="AlphaFoldDB" id="A0A2N9VS14"/>
<keyword evidence="3" id="KW-1185">Reference proteome</keyword>
<accession>A0A2N9VS14</accession>
<protein>
    <recommendedName>
        <fullName evidence="1">YjiS-like domain-containing protein</fullName>
    </recommendedName>
</protein>
<organism evidence="2 3">
    <name type="scientific">Phyllobacterium zundukense</name>
    <dbReference type="NCBI Taxonomy" id="1867719"/>
    <lineage>
        <taxon>Bacteria</taxon>
        <taxon>Pseudomonadati</taxon>
        <taxon>Pseudomonadota</taxon>
        <taxon>Alphaproteobacteria</taxon>
        <taxon>Hyphomicrobiales</taxon>
        <taxon>Phyllobacteriaceae</taxon>
        <taxon>Phyllobacterium</taxon>
    </lineage>
</organism>
<evidence type="ECO:0000259" key="1">
    <source>
        <dbReference type="Pfam" id="PF06568"/>
    </source>
</evidence>
<sequence length="47" mass="5711">MSLRHRIQKYRQYRQNLHELRLCTDRNLADLGIARTDIRRIAWAACN</sequence>
<feature type="domain" description="YjiS-like" evidence="1">
    <location>
        <begin position="3"/>
        <end position="39"/>
    </location>
</feature>
<dbReference type="EMBL" id="MZMT01000053">
    <property type="protein sequence ID" value="PIO42282.1"/>
    <property type="molecule type" value="Genomic_DNA"/>
</dbReference>
<dbReference type="Proteomes" id="UP000232163">
    <property type="component" value="Unassembled WGS sequence"/>
</dbReference>
<dbReference type="Pfam" id="PF06568">
    <property type="entry name" value="YjiS-like"/>
    <property type="match status" value="1"/>
</dbReference>
<reference evidence="3" key="1">
    <citation type="journal article" date="2017" name="Int J Environ Stud">
        <title>Does the Miocene-Pliocene relict legume Oxytropis triphylla form nitrogen-fixing nodules with a combination of bacterial strains?</title>
        <authorList>
            <person name="Safronova V."/>
            <person name="Belimov A."/>
            <person name="Sazanova A."/>
            <person name="Kuznetsova I."/>
            <person name="Popova J."/>
            <person name="Andronov E."/>
            <person name="Verkhozina A."/>
            <person name="Tikhonovich I."/>
        </authorList>
    </citation>
    <scope>NUCLEOTIDE SEQUENCE [LARGE SCALE GENOMIC DNA]</scope>
    <source>
        <strain evidence="3">Tri-38</strain>
    </source>
</reference>
<gene>
    <name evidence="2" type="ORF">B5P45_24975</name>
</gene>
<dbReference type="InterPro" id="IPR009506">
    <property type="entry name" value="YjiS-like"/>
</dbReference>
<proteinExistence type="predicted"/>